<reference evidence="1 2" key="1">
    <citation type="journal article" date="2017" name="Curr. Biol.">
        <title>The Evolution of Venom by Co-option of Single-Copy Genes.</title>
        <authorList>
            <person name="Martinson E.O."/>
            <person name="Mrinalini"/>
            <person name="Kelkar Y.D."/>
            <person name="Chang C.H."/>
            <person name="Werren J.H."/>
        </authorList>
    </citation>
    <scope>NUCLEOTIDE SEQUENCE [LARGE SCALE GENOMIC DNA]</scope>
    <source>
        <strain evidence="1 2">Alberta</strain>
        <tissue evidence="1">Whole body</tissue>
    </source>
</reference>
<proteinExistence type="predicted"/>
<dbReference type="AlphaFoldDB" id="A0A232F153"/>
<comment type="caution">
    <text evidence="1">The sequence shown here is derived from an EMBL/GenBank/DDBJ whole genome shotgun (WGS) entry which is preliminary data.</text>
</comment>
<dbReference type="EMBL" id="NNAY01001300">
    <property type="protein sequence ID" value="OXU24431.1"/>
    <property type="molecule type" value="Genomic_DNA"/>
</dbReference>
<sequence length="43" mass="5002">MQLQNERLNEVVLAHGYIYSRCAYPAEGVRKVLVRHLLPPPRN</sequence>
<evidence type="ECO:0000313" key="1">
    <source>
        <dbReference type="EMBL" id="OXU24431.1"/>
    </source>
</evidence>
<dbReference type="Proteomes" id="UP000215335">
    <property type="component" value="Unassembled WGS sequence"/>
</dbReference>
<name>A0A232F153_9HYME</name>
<accession>A0A232F153</accession>
<organism evidence="1 2">
    <name type="scientific">Trichomalopsis sarcophagae</name>
    <dbReference type="NCBI Taxonomy" id="543379"/>
    <lineage>
        <taxon>Eukaryota</taxon>
        <taxon>Metazoa</taxon>
        <taxon>Ecdysozoa</taxon>
        <taxon>Arthropoda</taxon>
        <taxon>Hexapoda</taxon>
        <taxon>Insecta</taxon>
        <taxon>Pterygota</taxon>
        <taxon>Neoptera</taxon>
        <taxon>Endopterygota</taxon>
        <taxon>Hymenoptera</taxon>
        <taxon>Apocrita</taxon>
        <taxon>Proctotrupomorpha</taxon>
        <taxon>Chalcidoidea</taxon>
        <taxon>Pteromalidae</taxon>
        <taxon>Pteromalinae</taxon>
        <taxon>Trichomalopsis</taxon>
    </lineage>
</organism>
<keyword evidence="2" id="KW-1185">Reference proteome</keyword>
<gene>
    <name evidence="1" type="ORF">TSAR_006111</name>
</gene>
<evidence type="ECO:0000313" key="2">
    <source>
        <dbReference type="Proteomes" id="UP000215335"/>
    </source>
</evidence>
<protein>
    <submittedName>
        <fullName evidence="1">Uncharacterized protein</fullName>
    </submittedName>
</protein>